<gene>
    <name evidence="3" type="ORF">CK203_075809</name>
</gene>
<evidence type="ECO:0000259" key="2">
    <source>
        <dbReference type="Pfam" id="PF23299"/>
    </source>
</evidence>
<proteinExistence type="predicted"/>
<evidence type="ECO:0000256" key="1">
    <source>
        <dbReference type="SAM" id="MobiDB-lite"/>
    </source>
</evidence>
<comment type="caution">
    <text evidence="3">The sequence shown here is derived from an EMBL/GenBank/DDBJ whole genome shotgun (WGS) entry which is preliminary data.</text>
</comment>
<protein>
    <recommendedName>
        <fullName evidence="2">DUF7081 domain-containing protein</fullName>
    </recommendedName>
</protein>
<dbReference type="Pfam" id="PF23299">
    <property type="entry name" value="DUF7081"/>
    <property type="match status" value="1"/>
</dbReference>
<dbReference type="PANTHER" id="PTHR33345">
    <property type="entry name" value="ADAPTER PROTEIN, PUTATIVE-RELATED"/>
    <property type="match status" value="1"/>
</dbReference>
<organism evidence="3 4">
    <name type="scientific">Vitis vinifera</name>
    <name type="common">Grape</name>
    <dbReference type="NCBI Taxonomy" id="29760"/>
    <lineage>
        <taxon>Eukaryota</taxon>
        <taxon>Viridiplantae</taxon>
        <taxon>Streptophyta</taxon>
        <taxon>Embryophyta</taxon>
        <taxon>Tracheophyta</taxon>
        <taxon>Spermatophyta</taxon>
        <taxon>Magnoliopsida</taxon>
        <taxon>eudicotyledons</taxon>
        <taxon>Gunneridae</taxon>
        <taxon>Pentapetalae</taxon>
        <taxon>rosids</taxon>
        <taxon>Vitales</taxon>
        <taxon>Vitaceae</taxon>
        <taxon>Viteae</taxon>
        <taxon>Vitis</taxon>
    </lineage>
</organism>
<feature type="domain" description="DUF7081" evidence="2">
    <location>
        <begin position="136"/>
        <end position="226"/>
    </location>
</feature>
<sequence length="232" mass="26232">MEALLANAEEGETLIAKSSTCRRGLKHLSLELGLRQWRMSMDKKTVNPEDGLCVRLLLACVRIESGLFGLLEEINHFICRNLEDEVPLGSLSPIDRYSTPPSISSQQKNESMEADIPNETNGFTSGIKKNDLDICPVSPLASGEGLPYAPVDWPNPGDTWSWKVGRRVNKSGFYQDRYLFLPRRLQNSSRRRESFSSKLSLKRYVQKQDPNINIAAFFGSFSWRVPPKRGKL</sequence>
<dbReference type="InterPro" id="IPR055508">
    <property type="entry name" value="DUF7081"/>
</dbReference>
<name>A0A438F735_VITVI</name>
<dbReference type="EMBL" id="QGNW01001107">
    <property type="protein sequence ID" value="RVW55827.1"/>
    <property type="molecule type" value="Genomic_DNA"/>
</dbReference>
<accession>A0A438F735</accession>
<feature type="region of interest" description="Disordered" evidence="1">
    <location>
        <begin position="97"/>
        <end position="122"/>
    </location>
</feature>
<evidence type="ECO:0000313" key="4">
    <source>
        <dbReference type="Proteomes" id="UP000288805"/>
    </source>
</evidence>
<dbReference type="PANTHER" id="PTHR33345:SF4">
    <property type="entry name" value="MBD DOMAIN-CONTAINING PROTEIN"/>
    <property type="match status" value="1"/>
</dbReference>
<reference evidence="3 4" key="1">
    <citation type="journal article" date="2018" name="PLoS Genet.">
        <title>Population sequencing reveals clonal diversity and ancestral inbreeding in the grapevine cultivar Chardonnay.</title>
        <authorList>
            <person name="Roach M.J."/>
            <person name="Johnson D.L."/>
            <person name="Bohlmann J."/>
            <person name="van Vuuren H.J."/>
            <person name="Jones S.J."/>
            <person name="Pretorius I.S."/>
            <person name="Schmidt S.A."/>
            <person name="Borneman A.R."/>
        </authorList>
    </citation>
    <scope>NUCLEOTIDE SEQUENCE [LARGE SCALE GENOMIC DNA]</scope>
    <source>
        <strain evidence="4">cv. Chardonnay</strain>
        <tissue evidence="3">Leaf</tissue>
    </source>
</reference>
<dbReference type="Proteomes" id="UP000288805">
    <property type="component" value="Unassembled WGS sequence"/>
</dbReference>
<evidence type="ECO:0000313" key="3">
    <source>
        <dbReference type="EMBL" id="RVW55827.1"/>
    </source>
</evidence>
<feature type="compositionally biased region" description="Polar residues" evidence="1">
    <location>
        <begin position="99"/>
        <end position="109"/>
    </location>
</feature>
<dbReference type="AlphaFoldDB" id="A0A438F735"/>